<dbReference type="NCBIfam" id="TIGR01565">
    <property type="entry name" value="homeo_ZF_HD"/>
    <property type="match status" value="1"/>
</dbReference>
<dbReference type="EMBL" id="JBCNJP010000019">
    <property type="protein sequence ID" value="KAK9061755.1"/>
    <property type="molecule type" value="Genomic_DNA"/>
</dbReference>
<dbReference type="GO" id="GO:0000976">
    <property type="term" value="F:transcription cis-regulatory region binding"/>
    <property type="evidence" value="ECO:0007669"/>
    <property type="project" value="TreeGrafter"/>
</dbReference>
<dbReference type="Gene3D" id="1.10.10.60">
    <property type="entry name" value="Homeodomain-like"/>
    <property type="match status" value="1"/>
</dbReference>
<dbReference type="InterPro" id="IPR006456">
    <property type="entry name" value="ZF_HD_homeobox_Cys/His_dimer"/>
</dbReference>
<keyword evidence="4" id="KW-0862">Zinc</keyword>
<evidence type="ECO:0000313" key="12">
    <source>
        <dbReference type="EMBL" id="KAK9061752.1"/>
    </source>
</evidence>
<gene>
    <name evidence="12" type="ORF">SSX86_018935</name>
    <name evidence="13" type="ORF">SSX86_018938</name>
</gene>
<feature type="region of interest" description="Disordered" evidence="10">
    <location>
        <begin position="95"/>
        <end position="154"/>
    </location>
</feature>
<feature type="compositionally biased region" description="Pro residues" evidence="10">
    <location>
        <begin position="128"/>
        <end position="137"/>
    </location>
</feature>
<keyword evidence="5" id="KW-0805">Transcription regulation</keyword>
<comment type="subcellular location">
    <subcellularLocation>
        <location evidence="1">Nucleus</location>
    </subcellularLocation>
</comment>
<evidence type="ECO:0000256" key="1">
    <source>
        <dbReference type="ARBA" id="ARBA00004123"/>
    </source>
</evidence>
<dbReference type="GO" id="GO:0050793">
    <property type="term" value="P:regulation of developmental process"/>
    <property type="evidence" value="ECO:0007669"/>
    <property type="project" value="TreeGrafter"/>
</dbReference>
<dbReference type="EMBL" id="JBCNJP010000019">
    <property type="protein sequence ID" value="KAK9061752.1"/>
    <property type="molecule type" value="Genomic_DNA"/>
</dbReference>
<name>A0AAP0GWS1_9ASTR</name>
<evidence type="ECO:0000256" key="10">
    <source>
        <dbReference type="SAM" id="MobiDB-lite"/>
    </source>
</evidence>
<evidence type="ECO:0000256" key="2">
    <source>
        <dbReference type="ARBA" id="ARBA00022723"/>
    </source>
</evidence>
<feature type="region of interest" description="Disordered" evidence="10">
    <location>
        <begin position="1"/>
        <end position="34"/>
    </location>
</feature>
<dbReference type="GO" id="GO:0008270">
    <property type="term" value="F:zinc ion binding"/>
    <property type="evidence" value="ECO:0007669"/>
    <property type="project" value="UniProtKB-KW"/>
</dbReference>
<dbReference type="PANTHER" id="PTHR31948:SF72">
    <property type="entry name" value="ZINC-FINGER HOMEODOMAIN PROTEIN 10"/>
    <property type="match status" value="1"/>
</dbReference>
<sequence length="211" mass="23159">MAAIPPPPPITTATATSPQTEPPPTPPLTNGVLPSPPSLALTLALPYGKCNKNFSATIGGHVLDGCGEFMPSLTSTDPRTSLYCDACGCHRSFHRQTNHPPPSSPPNSPSPISSTTPAHMTLLAINNPQPPQGPPPARRNKKKRFRTKFSEDQKKRMQEFADRIGWKMWKKDEEMIMGFCMDIGVTKRVLKVWLHNHKNMKTLASTSLTLN</sequence>
<comment type="caution">
    <text evidence="13">The sequence shown here is derived from an EMBL/GenBank/DDBJ whole genome shotgun (WGS) entry which is preliminary data.</text>
</comment>
<protein>
    <recommendedName>
        <fullName evidence="11">ZF-HD dimerization-type domain-containing protein</fullName>
    </recommendedName>
</protein>
<evidence type="ECO:0000256" key="5">
    <source>
        <dbReference type="ARBA" id="ARBA00023015"/>
    </source>
</evidence>
<keyword evidence="3" id="KW-0863">Zinc-finger</keyword>
<evidence type="ECO:0000256" key="3">
    <source>
        <dbReference type="ARBA" id="ARBA00022771"/>
    </source>
</evidence>
<feature type="compositionally biased region" description="Pro residues" evidence="10">
    <location>
        <begin position="99"/>
        <end position="109"/>
    </location>
</feature>
<dbReference type="InterPro" id="IPR006455">
    <property type="entry name" value="Homeodomain_ZF_HD"/>
</dbReference>
<organism evidence="13 14">
    <name type="scientific">Deinandra increscens subsp. villosa</name>
    <dbReference type="NCBI Taxonomy" id="3103831"/>
    <lineage>
        <taxon>Eukaryota</taxon>
        <taxon>Viridiplantae</taxon>
        <taxon>Streptophyta</taxon>
        <taxon>Embryophyta</taxon>
        <taxon>Tracheophyta</taxon>
        <taxon>Spermatophyta</taxon>
        <taxon>Magnoliopsida</taxon>
        <taxon>eudicotyledons</taxon>
        <taxon>Gunneridae</taxon>
        <taxon>Pentapetalae</taxon>
        <taxon>asterids</taxon>
        <taxon>campanulids</taxon>
        <taxon>Asterales</taxon>
        <taxon>Asteraceae</taxon>
        <taxon>Asteroideae</taxon>
        <taxon>Heliantheae alliance</taxon>
        <taxon>Madieae</taxon>
        <taxon>Madiinae</taxon>
        <taxon>Deinandra</taxon>
    </lineage>
</organism>
<dbReference type="AlphaFoldDB" id="A0AAP0GWS1"/>
<dbReference type="InterPro" id="IPR009057">
    <property type="entry name" value="Homeodomain-like_sf"/>
</dbReference>
<dbReference type="NCBIfam" id="TIGR01566">
    <property type="entry name" value="ZF_HD_prot_N"/>
    <property type="match status" value="1"/>
</dbReference>
<feature type="compositionally biased region" description="Basic residues" evidence="10">
    <location>
        <begin position="138"/>
        <end position="147"/>
    </location>
</feature>
<evidence type="ECO:0000256" key="6">
    <source>
        <dbReference type="ARBA" id="ARBA00023125"/>
    </source>
</evidence>
<evidence type="ECO:0000256" key="8">
    <source>
        <dbReference type="ARBA" id="ARBA00023163"/>
    </source>
</evidence>
<evidence type="ECO:0000259" key="11">
    <source>
        <dbReference type="PROSITE" id="PS51523"/>
    </source>
</evidence>
<reference evidence="13 14" key="1">
    <citation type="submission" date="2024-04" db="EMBL/GenBank/DDBJ databases">
        <title>The reference genome of an endangered Asteraceae, Deinandra increscens subsp. villosa, native to the Central Coast of California.</title>
        <authorList>
            <person name="Guilliams M."/>
            <person name="Hasenstab-Lehman K."/>
            <person name="Meyer R."/>
            <person name="Mcevoy S."/>
        </authorList>
    </citation>
    <scope>NUCLEOTIDE SEQUENCE [LARGE SCALE GENOMIC DNA]</scope>
    <source>
        <tissue evidence="13">Leaf</tissue>
    </source>
</reference>
<evidence type="ECO:0000313" key="14">
    <source>
        <dbReference type="Proteomes" id="UP001408789"/>
    </source>
</evidence>
<keyword evidence="8" id="KW-0804">Transcription</keyword>
<keyword evidence="6" id="KW-0238">DNA-binding</keyword>
<accession>A0AAP0GWS1</accession>
<dbReference type="PROSITE" id="PS51523">
    <property type="entry name" value="ZF_HD_DIMER"/>
    <property type="match status" value="1"/>
</dbReference>
<feature type="domain" description="ZF-HD dimerization-type" evidence="11">
    <location>
        <begin position="47"/>
        <end position="97"/>
    </location>
</feature>
<keyword evidence="14" id="KW-1185">Reference proteome</keyword>
<evidence type="ECO:0000256" key="4">
    <source>
        <dbReference type="ARBA" id="ARBA00022833"/>
    </source>
</evidence>
<keyword evidence="2" id="KW-0479">Metal-binding</keyword>
<evidence type="ECO:0000256" key="7">
    <source>
        <dbReference type="ARBA" id="ARBA00023155"/>
    </source>
</evidence>
<dbReference type="PANTHER" id="PTHR31948">
    <property type="entry name" value="ZINC-FINGER HOMEODOMAIN PROTEIN 2"/>
    <property type="match status" value="1"/>
</dbReference>
<dbReference type="GO" id="GO:0003700">
    <property type="term" value="F:DNA-binding transcription factor activity"/>
    <property type="evidence" value="ECO:0007669"/>
    <property type="project" value="TreeGrafter"/>
</dbReference>
<dbReference type="Proteomes" id="UP001408789">
    <property type="component" value="Unassembled WGS sequence"/>
</dbReference>
<dbReference type="SUPFAM" id="SSF46689">
    <property type="entry name" value="Homeodomain-like"/>
    <property type="match status" value="1"/>
</dbReference>
<feature type="compositionally biased region" description="Pro residues" evidence="10">
    <location>
        <begin position="1"/>
        <end position="10"/>
    </location>
</feature>
<evidence type="ECO:0000313" key="13">
    <source>
        <dbReference type="EMBL" id="KAK9061755.1"/>
    </source>
</evidence>
<keyword evidence="7" id="KW-0371">Homeobox</keyword>
<dbReference type="Pfam" id="PF04770">
    <property type="entry name" value="ZF-HD_dimer"/>
    <property type="match status" value="1"/>
</dbReference>
<keyword evidence="9" id="KW-0539">Nucleus</keyword>
<dbReference type="GO" id="GO:0005634">
    <property type="term" value="C:nucleus"/>
    <property type="evidence" value="ECO:0007669"/>
    <property type="project" value="UniProtKB-SubCell"/>
</dbReference>
<proteinExistence type="predicted"/>
<evidence type="ECO:0000256" key="9">
    <source>
        <dbReference type="ARBA" id="ARBA00023242"/>
    </source>
</evidence>